<evidence type="ECO:0000256" key="4">
    <source>
        <dbReference type="ARBA" id="ARBA00022737"/>
    </source>
</evidence>
<evidence type="ECO:0000256" key="3">
    <source>
        <dbReference type="ARBA" id="ARBA00022692"/>
    </source>
</evidence>
<comment type="subcellular location">
    <subcellularLocation>
        <location evidence="1">Membrane</location>
    </subcellularLocation>
</comment>
<dbReference type="InterPro" id="IPR013210">
    <property type="entry name" value="LRR_N_plant-typ"/>
</dbReference>
<dbReference type="InterPro" id="IPR001611">
    <property type="entry name" value="Leu-rich_rpt"/>
</dbReference>
<dbReference type="InterPro" id="IPR000719">
    <property type="entry name" value="Prot_kinase_dom"/>
</dbReference>
<evidence type="ECO:0000256" key="5">
    <source>
        <dbReference type="ARBA" id="ARBA00022989"/>
    </source>
</evidence>
<proteinExistence type="predicted"/>
<evidence type="ECO:0000256" key="1">
    <source>
        <dbReference type="ARBA" id="ARBA00004370"/>
    </source>
</evidence>
<dbReference type="Pfam" id="PF08263">
    <property type="entry name" value="LRRNT_2"/>
    <property type="match status" value="1"/>
</dbReference>
<evidence type="ECO:0000256" key="7">
    <source>
        <dbReference type="SAM" id="MobiDB-lite"/>
    </source>
</evidence>
<dbReference type="SUPFAM" id="SSF56112">
    <property type="entry name" value="Protein kinase-like (PK-like)"/>
    <property type="match status" value="1"/>
</dbReference>
<dbReference type="InterPro" id="IPR032675">
    <property type="entry name" value="LRR_dom_sf"/>
</dbReference>
<name>A0ABR0V719_REHGL</name>
<organism evidence="10 11">
    <name type="scientific">Rehmannia glutinosa</name>
    <name type="common">Chinese foxglove</name>
    <dbReference type="NCBI Taxonomy" id="99300"/>
    <lineage>
        <taxon>Eukaryota</taxon>
        <taxon>Viridiplantae</taxon>
        <taxon>Streptophyta</taxon>
        <taxon>Embryophyta</taxon>
        <taxon>Tracheophyta</taxon>
        <taxon>Spermatophyta</taxon>
        <taxon>Magnoliopsida</taxon>
        <taxon>eudicotyledons</taxon>
        <taxon>Gunneridae</taxon>
        <taxon>Pentapetalae</taxon>
        <taxon>asterids</taxon>
        <taxon>lamiids</taxon>
        <taxon>Lamiales</taxon>
        <taxon>Orobanchaceae</taxon>
        <taxon>Rehmannieae</taxon>
        <taxon>Rehmannia</taxon>
    </lineage>
</organism>
<dbReference type="Pfam" id="PF00560">
    <property type="entry name" value="LRR_1"/>
    <property type="match status" value="2"/>
</dbReference>
<keyword evidence="11" id="KW-1185">Reference proteome</keyword>
<evidence type="ECO:0000256" key="2">
    <source>
        <dbReference type="ARBA" id="ARBA00022614"/>
    </source>
</evidence>
<dbReference type="PANTHER" id="PTHR48007">
    <property type="entry name" value="LEUCINE-RICH REPEAT RECEPTOR-LIKE PROTEIN KINASE PXC1"/>
    <property type="match status" value="1"/>
</dbReference>
<dbReference type="EMBL" id="JABTTQ020001611">
    <property type="protein sequence ID" value="KAK6129850.1"/>
    <property type="molecule type" value="Genomic_DNA"/>
</dbReference>
<accession>A0ABR0V719</accession>
<keyword evidence="2" id="KW-0433">Leucine-rich repeat</keyword>
<dbReference type="Gene3D" id="3.80.10.10">
    <property type="entry name" value="Ribonuclease Inhibitor"/>
    <property type="match status" value="1"/>
</dbReference>
<dbReference type="PANTHER" id="PTHR48007:SF67">
    <property type="entry name" value="POLLEN RECEPTOR-LIKE KINASE 1"/>
    <property type="match status" value="1"/>
</dbReference>
<dbReference type="SUPFAM" id="SSF52058">
    <property type="entry name" value="L domain-like"/>
    <property type="match status" value="1"/>
</dbReference>
<sequence>MKRKKRRLETLNPWGYFTNPKIKHEESSSINEKAGNTKNIIESMHEENNVETKEQIMATMLYENALRINAILEGSLADDVDYNLVDLKNGEAVQTDFTRRQGDKLIDCLGKISATLNQLSRLIIPTSSDNNDDESYAKSLLNFKQSLTNPTTLDNWKLPLNTALCSWNGILCVNGSFVGLRLENMGLSGRIDIDSLSELPLLSLSLMNNNFSGQFPSDISKLTKLRSLFLANNSFSGDIPDGAFSGMKAMRKVVIGYNLFTGKIPMSLLGLPKLVDLEMQDNEFRGRIPDFWQVDLVPLDPCKPNQPIKKIAFIIAAVVGVALALFIILLILYKKRSKPLQYEKSVENSQNPENPNPKNKGIITYKNSEHGKLHFVRNDRERFELEELLRASAEVLGSGSFGSSYKAVLLSGQPYVVRRFRQMSNVGKEDFYEHMRRLGRLSHRNLLPLVGKRNPNQPGLDWPTRLKIIKGVARGLSHLYNELPTLTLPHGHLKSSNVLLDKNYEPSLSDYALSPLINKDHAHQFMVAYKSPESTQNDRVTKKTDVWSLGILILELLTGKFPANYLKRGRGPSADLATWVNSVVREEWTGEVFDKDMSLARNGEGQMLRLLKIGMCCCEWNVEKRWDLREAVERIEELKERDSDDDFSSNYASEGDVYSSRGMTDDDFSFSRA</sequence>
<dbReference type="InterPro" id="IPR011009">
    <property type="entry name" value="Kinase-like_dom_sf"/>
</dbReference>
<evidence type="ECO:0000256" key="8">
    <source>
        <dbReference type="SAM" id="Phobius"/>
    </source>
</evidence>
<gene>
    <name evidence="10" type="ORF">DH2020_036436</name>
</gene>
<evidence type="ECO:0000259" key="9">
    <source>
        <dbReference type="PROSITE" id="PS50011"/>
    </source>
</evidence>
<protein>
    <recommendedName>
        <fullName evidence="9">Protein kinase domain-containing protein</fullName>
    </recommendedName>
</protein>
<evidence type="ECO:0000313" key="11">
    <source>
        <dbReference type="Proteomes" id="UP001318860"/>
    </source>
</evidence>
<evidence type="ECO:0000256" key="6">
    <source>
        <dbReference type="ARBA" id="ARBA00023136"/>
    </source>
</evidence>
<keyword evidence="5 8" id="KW-1133">Transmembrane helix</keyword>
<dbReference type="Pfam" id="PF00069">
    <property type="entry name" value="Pkinase"/>
    <property type="match status" value="1"/>
</dbReference>
<dbReference type="InterPro" id="IPR046959">
    <property type="entry name" value="PRK1-6/SRF4-like"/>
</dbReference>
<dbReference type="Gene3D" id="1.10.510.10">
    <property type="entry name" value="Transferase(Phosphotransferase) domain 1"/>
    <property type="match status" value="2"/>
</dbReference>
<feature type="domain" description="Protein kinase" evidence="9">
    <location>
        <begin position="390"/>
        <end position="638"/>
    </location>
</feature>
<keyword evidence="6 8" id="KW-0472">Membrane</keyword>
<keyword evidence="4" id="KW-0677">Repeat</keyword>
<keyword evidence="3 8" id="KW-0812">Transmembrane</keyword>
<dbReference type="Proteomes" id="UP001318860">
    <property type="component" value="Unassembled WGS sequence"/>
</dbReference>
<dbReference type="PROSITE" id="PS50011">
    <property type="entry name" value="PROTEIN_KINASE_DOM"/>
    <property type="match status" value="1"/>
</dbReference>
<comment type="caution">
    <text evidence="10">The sequence shown here is derived from an EMBL/GenBank/DDBJ whole genome shotgun (WGS) entry which is preliminary data.</text>
</comment>
<reference evidence="10 11" key="1">
    <citation type="journal article" date="2021" name="Comput. Struct. Biotechnol. J.">
        <title>De novo genome assembly of the potent medicinal plant Rehmannia glutinosa using nanopore technology.</title>
        <authorList>
            <person name="Ma L."/>
            <person name="Dong C."/>
            <person name="Song C."/>
            <person name="Wang X."/>
            <person name="Zheng X."/>
            <person name="Niu Y."/>
            <person name="Chen S."/>
            <person name="Feng W."/>
        </authorList>
    </citation>
    <scope>NUCLEOTIDE SEQUENCE [LARGE SCALE GENOMIC DNA]</scope>
    <source>
        <strain evidence="10">DH-2019</strain>
    </source>
</reference>
<evidence type="ECO:0000313" key="10">
    <source>
        <dbReference type="EMBL" id="KAK6129850.1"/>
    </source>
</evidence>
<feature type="transmembrane region" description="Helical" evidence="8">
    <location>
        <begin position="311"/>
        <end position="333"/>
    </location>
</feature>
<feature type="region of interest" description="Disordered" evidence="7">
    <location>
        <begin position="639"/>
        <end position="673"/>
    </location>
</feature>